<name>A0AAD1U5Q5_EUPCR</name>
<protein>
    <submittedName>
        <fullName evidence="1">Uncharacterized protein</fullName>
    </submittedName>
</protein>
<keyword evidence="2" id="KW-1185">Reference proteome</keyword>
<comment type="caution">
    <text evidence="1">The sequence shown here is derived from an EMBL/GenBank/DDBJ whole genome shotgun (WGS) entry which is preliminary data.</text>
</comment>
<dbReference type="Proteomes" id="UP001295684">
    <property type="component" value="Unassembled WGS sequence"/>
</dbReference>
<reference evidence="1" key="1">
    <citation type="submission" date="2023-07" db="EMBL/GenBank/DDBJ databases">
        <authorList>
            <consortium name="AG Swart"/>
            <person name="Singh M."/>
            <person name="Singh A."/>
            <person name="Seah K."/>
            <person name="Emmerich C."/>
        </authorList>
    </citation>
    <scope>NUCLEOTIDE SEQUENCE</scope>
    <source>
        <strain evidence="1">DP1</strain>
    </source>
</reference>
<evidence type="ECO:0000313" key="2">
    <source>
        <dbReference type="Proteomes" id="UP001295684"/>
    </source>
</evidence>
<proteinExistence type="predicted"/>
<evidence type="ECO:0000313" key="1">
    <source>
        <dbReference type="EMBL" id="CAI2362860.1"/>
    </source>
</evidence>
<organism evidence="1 2">
    <name type="scientific">Euplotes crassus</name>
    <dbReference type="NCBI Taxonomy" id="5936"/>
    <lineage>
        <taxon>Eukaryota</taxon>
        <taxon>Sar</taxon>
        <taxon>Alveolata</taxon>
        <taxon>Ciliophora</taxon>
        <taxon>Intramacronucleata</taxon>
        <taxon>Spirotrichea</taxon>
        <taxon>Hypotrichia</taxon>
        <taxon>Euplotida</taxon>
        <taxon>Euplotidae</taxon>
        <taxon>Moneuplotes</taxon>
    </lineage>
</organism>
<gene>
    <name evidence="1" type="ORF">ECRASSUSDP1_LOCUS4189</name>
</gene>
<dbReference type="AlphaFoldDB" id="A0AAD1U5Q5"/>
<accession>A0AAD1U5Q5</accession>
<dbReference type="EMBL" id="CAMPGE010004018">
    <property type="protein sequence ID" value="CAI2362860.1"/>
    <property type="molecule type" value="Genomic_DNA"/>
</dbReference>
<sequence>MELRKDLGSISVQQYEIPGYAPLSGKNHNSNINEKSHQKLVKRYRSRLTLNKSQEPCDKISATLSKSPSALSRYNFVTTISNPAYVIAPVAKRKREFTNLETWKFVNDRHKNISLKNHHKIRIKNIDSHMEQYLEKQKKLMRKRESETLRLASTQDDEEKPDSSQLLEKLKKEVILDRQIRRYSKADSFNLPTLKLSSVRKFNIESKMSVSPKLRNVKNVSPKLKVKMKRDLNEKGRLVNSKIDQSFKFQDKIRERVRKNLSEIKIKDQNKRTSSIVAPTRKYDQFGSISSELSDTNISLPDEMHQPIIKPLKMDAALEISIPSKANTKSNFQLLKTNPERSRSFIGVRKDGSSNRFSENGEMYQVSPNIHILQSPLMTKSKRKENVEDISEEYSDSFSSEDECKMAKIKAKERFDFGNRTAVKDASIDVNTLDQMERLIITPKELYRNSYKRTKEEKKEIQNLLDSLPSLRSKQDKNTIAVVENNEEFQKFLTKRKISIERMARRVEELSKVKGCKEQIIEYVESKHRMRRLINKMNT</sequence>